<feature type="coiled-coil region" evidence="13">
    <location>
        <begin position="474"/>
        <end position="543"/>
    </location>
</feature>
<feature type="coiled-coil region" evidence="13">
    <location>
        <begin position="604"/>
        <end position="631"/>
    </location>
</feature>
<evidence type="ECO:0000313" key="14">
    <source>
        <dbReference type="EMBL" id="KAF7997298.1"/>
    </source>
</evidence>
<evidence type="ECO:0000256" key="4">
    <source>
        <dbReference type="ARBA" id="ARBA00012479"/>
    </source>
</evidence>
<dbReference type="PANTHER" id="PTHR18962">
    <property type="entry name" value="COILED-COIL DOMAIN-CONTAINING PROTEIN 39"/>
    <property type="match status" value="1"/>
</dbReference>
<feature type="coiled-coil region" evidence="13">
    <location>
        <begin position="314"/>
        <end position="341"/>
    </location>
</feature>
<evidence type="ECO:0000256" key="11">
    <source>
        <dbReference type="ARBA" id="ARBA00045182"/>
    </source>
</evidence>
<dbReference type="GO" id="GO:0060287">
    <property type="term" value="P:epithelial cilium movement involved in determination of left/right asymmetry"/>
    <property type="evidence" value="ECO:0007669"/>
    <property type="project" value="TreeGrafter"/>
</dbReference>
<evidence type="ECO:0000256" key="9">
    <source>
        <dbReference type="ARBA" id="ARBA00023054"/>
    </source>
</evidence>
<dbReference type="InterPro" id="IPR029058">
    <property type="entry name" value="AB_hydrolase_fold"/>
</dbReference>
<feature type="active site" description="Charge relay system" evidence="12">
    <location>
        <position position="1174"/>
    </location>
</feature>
<dbReference type="Proteomes" id="UP000639338">
    <property type="component" value="Unassembled WGS sequence"/>
</dbReference>
<dbReference type="EC" id="3.1.2.12" evidence="4"/>
<evidence type="ECO:0000256" key="5">
    <source>
        <dbReference type="ARBA" id="ARBA00016725"/>
    </source>
</evidence>
<comment type="function">
    <text evidence="11">Required for assembly of dynein regulatory complex (DRC) and inner dynein arm (IDA) complexes, which are responsible for ciliary beat regulation, thereby playing a central role in motility in cilia and flagella. Probably acts together with CCDC40 to form a molecular ruler that determines the 96 nanometer (nm) repeat length and arrangements of components in cilia and flagella. Not required for outer dynein arm complexes assembly.</text>
</comment>
<comment type="similarity">
    <text evidence="3">Belongs to the CCDC39 family.</text>
</comment>
<comment type="caution">
    <text evidence="14">The sequence shown here is derived from an EMBL/GenBank/DDBJ whole genome shotgun (WGS) entry which is preliminary data.</text>
</comment>
<dbReference type="GO" id="GO:0036159">
    <property type="term" value="P:inner dynein arm assembly"/>
    <property type="evidence" value="ECO:0007669"/>
    <property type="project" value="InterPro"/>
</dbReference>
<comment type="function">
    <text evidence="1">Serine hydrolase involved in the detoxification of formaldehyde.</text>
</comment>
<dbReference type="OrthoDB" id="420518at2759"/>
<feature type="coiled-coil region" evidence="13">
    <location>
        <begin position="746"/>
        <end position="794"/>
    </location>
</feature>
<evidence type="ECO:0000256" key="12">
    <source>
        <dbReference type="PIRSR" id="PIRSR614186-1"/>
    </source>
</evidence>
<keyword evidence="8" id="KW-0378">Hydrolase</keyword>
<dbReference type="EMBL" id="JACMRX010000001">
    <property type="protein sequence ID" value="KAF7997298.1"/>
    <property type="molecule type" value="Genomic_DNA"/>
</dbReference>
<feature type="active site" description="Charge relay system" evidence="12">
    <location>
        <position position="1128"/>
    </location>
</feature>
<dbReference type="FunFam" id="3.40.50.1820:FF:000002">
    <property type="entry name" value="S-formylglutathione hydrolase"/>
    <property type="match status" value="1"/>
</dbReference>
<gene>
    <name evidence="14" type="ORF">HCN44_005575</name>
</gene>
<dbReference type="GO" id="GO:0046294">
    <property type="term" value="P:formaldehyde catabolic process"/>
    <property type="evidence" value="ECO:0007669"/>
    <property type="project" value="InterPro"/>
</dbReference>
<name>A0A834Y537_APHGI</name>
<dbReference type="InterPro" id="IPR033290">
    <property type="entry name" value="CCDC39"/>
</dbReference>
<dbReference type="GO" id="GO:0018738">
    <property type="term" value="F:S-formylglutathione hydrolase activity"/>
    <property type="evidence" value="ECO:0007669"/>
    <property type="project" value="UniProtKB-EC"/>
</dbReference>
<keyword evidence="7" id="KW-0719">Serine esterase</keyword>
<evidence type="ECO:0000256" key="8">
    <source>
        <dbReference type="ARBA" id="ARBA00022801"/>
    </source>
</evidence>
<dbReference type="AlphaFoldDB" id="A0A834Y537"/>
<proteinExistence type="inferred from homology"/>
<dbReference type="GO" id="GO:0005930">
    <property type="term" value="C:axoneme"/>
    <property type="evidence" value="ECO:0007669"/>
    <property type="project" value="InterPro"/>
</dbReference>
<dbReference type="InterPro" id="IPR014186">
    <property type="entry name" value="S-formylglutathione_hydrol"/>
</dbReference>
<feature type="active site" description="Charge relay system" evidence="12">
    <location>
        <position position="1048"/>
    </location>
</feature>
<keyword evidence="9 13" id="KW-0175">Coiled coil</keyword>
<comment type="similarity">
    <text evidence="2">Belongs to the esterase D family.</text>
</comment>
<evidence type="ECO:0000313" key="15">
    <source>
        <dbReference type="Proteomes" id="UP000639338"/>
    </source>
</evidence>
<feature type="coiled-coil region" evidence="13">
    <location>
        <begin position="370"/>
        <end position="418"/>
    </location>
</feature>
<dbReference type="GO" id="GO:0060285">
    <property type="term" value="P:cilium-dependent cell motility"/>
    <property type="evidence" value="ECO:0007669"/>
    <property type="project" value="TreeGrafter"/>
</dbReference>
<protein>
    <recommendedName>
        <fullName evidence="5">Coiled-coil domain-containing protein 39</fullName>
        <ecNumber evidence="4">3.1.2.12</ecNumber>
    </recommendedName>
    <alternativeName>
        <fullName evidence="10">Esterase D</fullName>
    </alternativeName>
    <alternativeName>
        <fullName evidence="6">S-formylglutathione hydrolase</fullName>
    </alternativeName>
</protein>
<organism evidence="14 15">
    <name type="scientific">Aphidius gifuensis</name>
    <name type="common">Parasitoid wasp</name>
    <dbReference type="NCBI Taxonomy" id="684658"/>
    <lineage>
        <taxon>Eukaryota</taxon>
        <taxon>Metazoa</taxon>
        <taxon>Ecdysozoa</taxon>
        <taxon>Arthropoda</taxon>
        <taxon>Hexapoda</taxon>
        <taxon>Insecta</taxon>
        <taxon>Pterygota</taxon>
        <taxon>Neoptera</taxon>
        <taxon>Endopterygota</taxon>
        <taxon>Hymenoptera</taxon>
        <taxon>Apocrita</taxon>
        <taxon>Ichneumonoidea</taxon>
        <taxon>Braconidae</taxon>
        <taxon>Aphidiinae</taxon>
        <taxon>Aphidius</taxon>
    </lineage>
</organism>
<evidence type="ECO:0000256" key="13">
    <source>
        <dbReference type="SAM" id="Coils"/>
    </source>
</evidence>
<dbReference type="InterPro" id="IPR000801">
    <property type="entry name" value="Esterase-like"/>
</dbReference>
<evidence type="ECO:0000256" key="10">
    <source>
        <dbReference type="ARBA" id="ARBA00032082"/>
    </source>
</evidence>
<evidence type="ECO:0000256" key="2">
    <source>
        <dbReference type="ARBA" id="ARBA00005622"/>
    </source>
</evidence>
<dbReference type="SUPFAM" id="SSF53474">
    <property type="entry name" value="alpha/beta-Hydrolases"/>
    <property type="match status" value="1"/>
</dbReference>
<dbReference type="GO" id="GO:0052689">
    <property type="term" value="F:carboxylic ester hydrolase activity"/>
    <property type="evidence" value="ECO:0007669"/>
    <property type="project" value="UniProtKB-KW"/>
</dbReference>
<dbReference type="Pfam" id="PF00756">
    <property type="entry name" value="Esterase"/>
    <property type="match status" value="1"/>
</dbReference>
<accession>A0A834Y537</accession>
<dbReference type="Pfam" id="PF24161">
    <property type="entry name" value="CCDC39"/>
    <property type="match status" value="1"/>
</dbReference>
<dbReference type="GO" id="GO:0005576">
    <property type="term" value="C:extracellular region"/>
    <property type="evidence" value="ECO:0007669"/>
    <property type="project" value="GOC"/>
</dbReference>
<reference evidence="14 15" key="1">
    <citation type="submission" date="2020-08" db="EMBL/GenBank/DDBJ databases">
        <title>Aphidius gifuensis genome sequencing and assembly.</title>
        <authorList>
            <person name="Du Z."/>
        </authorList>
    </citation>
    <scope>NUCLEOTIDE SEQUENCE [LARGE SCALE GENOMIC DNA]</scope>
    <source>
        <strain evidence="14">YNYX2018</strain>
        <tissue evidence="14">Adults</tissue>
    </source>
</reference>
<feature type="coiled-coil region" evidence="13">
    <location>
        <begin position="181"/>
        <end position="208"/>
    </location>
</feature>
<evidence type="ECO:0000256" key="1">
    <source>
        <dbReference type="ARBA" id="ARBA00002608"/>
    </source>
</evidence>
<evidence type="ECO:0000256" key="7">
    <source>
        <dbReference type="ARBA" id="ARBA00022487"/>
    </source>
</evidence>
<dbReference type="PANTHER" id="PTHR18962:SF0">
    <property type="entry name" value="COILED-COIL DOMAIN-CONTAINING PROTEIN 39"/>
    <property type="match status" value="1"/>
</dbReference>
<dbReference type="NCBIfam" id="TIGR02821">
    <property type="entry name" value="fghA_ester_D"/>
    <property type="match status" value="1"/>
</dbReference>
<evidence type="ECO:0000256" key="6">
    <source>
        <dbReference type="ARBA" id="ARBA00016774"/>
    </source>
</evidence>
<evidence type="ECO:0000256" key="3">
    <source>
        <dbReference type="ARBA" id="ARBA00005805"/>
    </source>
</evidence>
<sequence length="1198" mass="140318">MKGSIEEILNELGWDNGFRIPVSNEDNKLLEEKIQRNIKLKNNLHQDLVITEDRIKSIDDYLKNIKIQHNENQKLITAYLSQIDAEKNLNKIAENEDISINQEIKNFEKEKLEINEKILYFNNEIDKLNIKIDKSKITVLLDKTKLLQIEQDLNRDEDNEKILNKYMQLDKKKWKELELKRQKLTSDLELYKGSMDKLLNEIRELEIVLDRTSKFYVQSLEERRQLIDRWTQSVEVLKQRDNGIQETIREIEILKNISRDQMNILDESEEFLQVQLNNNRNIEYTIKSMEKKLFFDKEEHRKIVNNIAIFETEYKTRKKSLQEFSRKIQQLNNDIKITNNNIIMKNKKIHDCKKQIDDLKIFINDIDNKSLNTDDRVKQLESMIENEEKQKVLIKREKKRLQDLILRWTNNIIEFENEKKIINIQKISEYKKIEIFSLNKMKEEKKLNEKYNIIRNLDIEIQKCEIYLNKNNNNETDKSDLERKKKIIEQLEKTMADKLSINKLLQNHILNLQKDIRKIQNNLNNDNEELLILKNKKQNLSSLIEGGEKQLKIYQNLNEEKQVAENILLLRVTQAEKMMKNIGNKLYNLELYRLQIDAAMKERMAEIKVQKEALNIEKRLALNECSELKSTIVDKNTQIQHLQLRYNNVITTLGNNEYDGEPMTTTFIKIKNAQEKYSLQQQGDKLDETIRKTEQEICSLENTLRIVNACNDKYKNTLQPLNNSNENDINEEKKINQDMLIAIENLKIQKNKFEIIENELQLLKNNENIFNDNLSKLEDEKELKNQNIYDLDKQIFDQIEKILRADKSLKKLYKDIQLMYENSNSNIILLQEKDIATRELQEQNNLAIHRITEFIIRHVEAEIYVKKLLTNKNISIPCVQYLKSSPSPSLCESFKPSIASSSSSRISNNKAFKGWQKVFSHESSELKCKMNFGIYLPQQAETSKLPVIYFLSGLTCTEANFIQKSGIQKYASDYGVIIVNPDTSPRGEGIPDDSEYDFGIGASFYVDAIQEPWKENFKMYTYITKELRGLINREFPVSTSQQSIMGHSMGGHGAIMIALKNPGMFKSVSAFAPICNPIECPWGKKAFGGYLGTDKDSMSLWKGYDSTYLAKKYNGPFLDILIDQGKKDSFIEQLMPDKLVAASKSSSSSSSSSKSSSKTKGLTVTLRNHDGYDHSYFFISTFIKDHIKHHIKYIKNKK</sequence>
<keyword evidence="15" id="KW-1185">Reference proteome</keyword>
<dbReference type="Gene3D" id="3.40.50.1820">
    <property type="entry name" value="alpha/beta hydrolase"/>
    <property type="match status" value="1"/>
</dbReference>